<dbReference type="AlphaFoldDB" id="A0AAV0BGQ2"/>
<dbReference type="PANTHER" id="PTHR31912:SF34">
    <property type="entry name" value="NOTOCHORD-RELATED PROTEIN"/>
    <property type="match status" value="1"/>
</dbReference>
<dbReference type="PANTHER" id="PTHR31912">
    <property type="entry name" value="IP13529P"/>
    <property type="match status" value="1"/>
</dbReference>
<accession>A0AAV0BGQ2</accession>
<gene>
    <name evidence="1" type="ORF">PPACK8108_LOCUS19936</name>
</gene>
<comment type="caution">
    <text evidence="1">The sequence shown here is derived from an EMBL/GenBank/DDBJ whole genome shotgun (WGS) entry which is preliminary data.</text>
</comment>
<organism evidence="1 2">
    <name type="scientific">Phakopsora pachyrhizi</name>
    <name type="common">Asian soybean rust disease fungus</name>
    <dbReference type="NCBI Taxonomy" id="170000"/>
    <lineage>
        <taxon>Eukaryota</taxon>
        <taxon>Fungi</taxon>
        <taxon>Dikarya</taxon>
        <taxon>Basidiomycota</taxon>
        <taxon>Pucciniomycotina</taxon>
        <taxon>Pucciniomycetes</taxon>
        <taxon>Pucciniales</taxon>
        <taxon>Phakopsoraceae</taxon>
        <taxon>Phakopsora</taxon>
    </lineage>
</organism>
<reference evidence="1" key="1">
    <citation type="submission" date="2022-06" db="EMBL/GenBank/DDBJ databases">
        <authorList>
            <consortium name="SYNGENTA / RWTH Aachen University"/>
        </authorList>
    </citation>
    <scope>NUCLEOTIDE SEQUENCE</scope>
</reference>
<name>A0AAV0BGQ2_PHAPC</name>
<sequence length="620" mass="70420">MFFFIKLNTVITEKGSEQISLPNQWRIKADGKLIRHIPLNLYSDDTSGNISKEWNKHISIFMTLSGLPPSLSNQEYHTLFIATSNIASALEPFTPVVEELNRLATTGVIAFDESIQQEVLLLPVALLLMADSPMRAEITSTMQPNTSLQPCRICKLKAENKKGKSTAAFVESFIGHSNGKQLLPDLRSWNQTKKNAYNTWELFQKEVPNIQIQRSITGPGVKDVLNQAIIKTVKENQDSKVIFKISNIQEENIHKLFNPFFDLKGFNGHEDTPVEVLHVVLLGILKYLYRDLINNLSSDQKDELIARLQSFDTNNLDIPPIKAKYLVQHYLSLVGKDFKVLIQAAPFVFFPLIQEAKHKMWTSLCHLCSIIFQTHIVNLKSYLSNLKYYTQDFLLKLISTNAQWVNKPKFHILLHLSQSVICFGPASLFATEKFESYNGVVWQASIHSNRQSPSHDIANTFNHYSALRYCLSGGMLQPTDSRTKSSHFSNVKLLLLKNPTIQNLLGLEPNFFKQSTRYPCITLNAQKKCDVHKDVPSIIKTQDFNAEWLNISSFDLDKHQTINANTFISVKPQEINHILLSSVIFGQLISFPITKFISNVSAVRYWRLINSMECGTSGNS</sequence>
<keyword evidence="2" id="KW-1185">Reference proteome</keyword>
<proteinExistence type="predicted"/>
<dbReference type="Proteomes" id="UP001153365">
    <property type="component" value="Unassembled WGS sequence"/>
</dbReference>
<protein>
    <submittedName>
        <fullName evidence="1">Uncharacterized protein</fullName>
    </submittedName>
</protein>
<dbReference type="EMBL" id="CALTRL010005721">
    <property type="protein sequence ID" value="CAH7685418.1"/>
    <property type="molecule type" value="Genomic_DNA"/>
</dbReference>
<evidence type="ECO:0000313" key="1">
    <source>
        <dbReference type="EMBL" id="CAH7685418.1"/>
    </source>
</evidence>
<evidence type="ECO:0000313" key="2">
    <source>
        <dbReference type="Proteomes" id="UP001153365"/>
    </source>
</evidence>